<dbReference type="GO" id="GO:0016020">
    <property type="term" value="C:membrane"/>
    <property type="evidence" value="ECO:0007669"/>
    <property type="project" value="UniProtKB-SubCell"/>
</dbReference>
<keyword evidence="2" id="KW-0472">Membrane</keyword>
<feature type="transmembrane region" description="Helical" evidence="2">
    <location>
        <begin position="333"/>
        <end position="352"/>
    </location>
</feature>
<feature type="transmembrane region" description="Helical" evidence="2">
    <location>
        <begin position="175"/>
        <end position="193"/>
    </location>
</feature>
<accession>A0A9Q3YNN0</accession>
<name>A0A9Q3YNN0_9GAMM</name>
<dbReference type="RefSeq" id="WP_228234691.1">
    <property type="nucleotide sequence ID" value="NZ_ARXL01000078.1"/>
</dbReference>
<protein>
    <submittedName>
        <fullName evidence="4">Phosphatase PAP2 family protein</fullName>
    </submittedName>
</protein>
<evidence type="ECO:0000259" key="3">
    <source>
        <dbReference type="Pfam" id="PF14378"/>
    </source>
</evidence>
<proteinExistence type="predicted"/>
<dbReference type="AlphaFoldDB" id="A0A9Q3YNN0"/>
<feature type="transmembrane region" description="Helical" evidence="2">
    <location>
        <begin position="205"/>
        <end position="226"/>
    </location>
</feature>
<dbReference type="InterPro" id="IPR026841">
    <property type="entry name" value="Aur1/Ipt1"/>
</dbReference>
<keyword evidence="2" id="KW-0812">Transmembrane</keyword>
<sequence>MGLSSLGAERLRLPCVRGTRQLLKEEGDIIALLLAFSGATWVVAHLYHLESRFSLTIYPRIALIAIGVLLGILFLWRALRLLLVVRPAYPLREILLEALAFVRGAGLLRTATLLLCFSFFFSAVSSFKSFIPVINPYHWDGFWLEADRLLHGGSDPWRIIHDVVVSLRLTWPINVLYNLWFFLVVGALFWMIVDHRRPVLRKRFMVSYALAWIVNGCLLALLFSSAGPCYFGRLFPGLENPYGPLMAYLAQVSDGEPVWAVATQNYLWELYEKNRFAIGSGISAMPSMHVSLAWLLFLTAARIGRWLAVLAFAYSMVIVLGSVHLGWHYLVDGYLSIATTTLIWFAVCLCYADGDSRTPDRAASRESPPGEAGRSEPHQARTALTR</sequence>
<feature type="transmembrane region" description="Helical" evidence="2">
    <location>
        <begin position="100"/>
        <end position="121"/>
    </location>
</feature>
<evidence type="ECO:0000313" key="5">
    <source>
        <dbReference type="Proteomes" id="UP001108027"/>
    </source>
</evidence>
<dbReference type="EMBL" id="JAJGNA010000026">
    <property type="protein sequence ID" value="MCC4310019.1"/>
    <property type="molecule type" value="Genomic_DNA"/>
</dbReference>
<evidence type="ECO:0000256" key="1">
    <source>
        <dbReference type="SAM" id="MobiDB-lite"/>
    </source>
</evidence>
<gene>
    <name evidence="4" type="ORF">LL252_15705</name>
</gene>
<feature type="transmembrane region" description="Helical" evidence="2">
    <location>
        <begin position="61"/>
        <end position="79"/>
    </location>
</feature>
<dbReference type="SUPFAM" id="SSF48317">
    <property type="entry name" value="Acid phosphatase/Vanadium-dependent haloperoxidase"/>
    <property type="match status" value="1"/>
</dbReference>
<feature type="transmembrane region" description="Helical" evidence="2">
    <location>
        <begin position="306"/>
        <end position="327"/>
    </location>
</feature>
<feature type="region of interest" description="Disordered" evidence="1">
    <location>
        <begin position="356"/>
        <end position="386"/>
    </location>
</feature>
<organism evidence="4 5">
    <name type="scientific">Alloalcanivorax marinus</name>
    <dbReference type="NCBI Taxonomy" id="1177169"/>
    <lineage>
        <taxon>Bacteria</taxon>
        <taxon>Pseudomonadati</taxon>
        <taxon>Pseudomonadota</taxon>
        <taxon>Gammaproteobacteria</taxon>
        <taxon>Oceanospirillales</taxon>
        <taxon>Alcanivoracaceae</taxon>
        <taxon>Alloalcanivorax</taxon>
    </lineage>
</organism>
<feature type="domain" description="Inositolphosphotransferase Aur1/Ipt1" evidence="3">
    <location>
        <begin position="168"/>
        <end position="343"/>
    </location>
</feature>
<keyword evidence="2" id="KW-1133">Transmembrane helix</keyword>
<reference evidence="4" key="1">
    <citation type="submission" date="2021-10" db="EMBL/GenBank/DDBJ databases">
        <title>The diversity and Nitrogen Metabolism of Culturable Nitrate-Utilizing Bacteria Within the Oxygen Minimum Zone of the Changjiang (Yangtze River)Estuary.</title>
        <authorList>
            <person name="Zhang D."/>
            <person name="Zheng J."/>
            <person name="Liu S."/>
            <person name="He W."/>
        </authorList>
    </citation>
    <scope>NUCLEOTIDE SEQUENCE</scope>
    <source>
        <strain evidence="4">FXH-223</strain>
    </source>
</reference>
<feature type="transmembrane region" description="Helical" evidence="2">
    <location>
        <begin position="276"/>
        <end position="299"/>
    </location>
</feature>
<comment type="caution">
    <text evidence="4">The sequence shown here is derived from an EMBL/GenBank/DDBJ whole genome shotgun (WGS) entry which is preliminary data.</text>
</comment>
<dbReference type="Gene3D" id="1.20.144.10">
    <property type="entry name" value="Phosphatidic acid phosphatase type 2/haloperoxidase"/>
    <property type="match status" value="1"/>
</dbReference>
<dbReference type="Proteomes" id="UP001108027">
    <property type="component" value="Unassembled WGS sequence"/>
</dbReference>
<evidence type="ECO:0000313" key="4">
    <source>
        <dbReference type="EMBL" id="MCC4310019.1"/>
    </source>
</evidence>
<dbReference type="Pfam" id="PF14378">
    <property type="entry name" value="PAP2_3"/>
    <property type="match status" value="1"/>
</dbReference>
<feature type="transmembrane region" description="Helical" evidence="2">
    <location>
        <begin position="29"/>
        <end position="49"/>
    </location>
</feature>
<evidence type="ECO:0000256" key="2">
    <source>
        <dbReference type="SAM" id="Phobius"/>
    </source>
</evidence>
<dbReference type="InterPro" id="IPR036938">
    <property type="entry name" value="PAP2/HPO_sf"/>
</dbReference>
<keyword evidence="5" id="KW-1185">Reference proteome</keyword>